<feature type="chain" id="PRO_5017319948" description="Gliding motility-associated C-terminal domain-containing protein" evidence="1">
    <location>
        <begin position="20"/>
        <end position="576"/>
    </location>
</feature>
<dbReference type="Pfam" id="PF13585">
    <property type="entry name" value="CHU_C"/>
    <property type="match status" value="1"/>
</dbReference>
<dbReference type="InterPro" id="IPR013783">
    <property type="entry name" value="Ig-like_fold"/>
</dbReference>
<name>A0A3A1NAX9_9FLAO</name>
<comment type="caution">
    <text evidence="2">The sequence shown here is derived from an EMBL/GenBank/DDBJ whole genome shotgun (WGS) entry which is preliminary data.</text>
</comment>
<accession>A0A3A1NAX9</accession>
<dbReference type="EMBL" id="QXFH01000074">
    <property type="protein sequence ID" value="RIV32463.1"/>
    <property type="molecule type" value="Genomic_DNA"/>
</dbReference>
<dbReference type="AlphaFoldDB" id="A0A3A1NAX9"/>
<keyword evidence="1" id="KW-0732">Signal</keyword>
<protein>
    <recommendedName>
        <fullName evidence="4">Gliding motility-associated C-terminal domain-containing protein</fullName>
    </recommendedName>
</protein>
<dbReference type="NCBIfam" id="TIGR04131">
    <property type="entry name" value="Bac_Flav_CTERM"/>
    <property type="match status" value="1"/>
</dbReference>
<reference evidence="2 3" key="1">
    <citation type="submission" date="2018-08" db="EMBL/GenBank/DDBJ databases">
        <title>Proposal of Muricauda 72 sp.nov. and Muricauda NH166 sp.nov., isolated from seawater.</title>
        <authorList>
            <person name="Cheng H."/>
            <person name="Wu Y.-H."/>
            <person name="Guo L.-L."/>
            <person name="Xu X.-W."/>
        </authorList>
    </citation>
    <scope>NUCLEOTIDE SEQUENCE [LARGE SCALE GENOMIC DNA]</scope>
    <source>
        <strain evidence="2 3">KCTC 22173</strain>
    </source>
</reference>
<sequence length="576" mass="63667">MLNRLYILMVILVCITTNAQDCPNPVYPANDATNIPLDSTIDWETVDGVPSYNITLGTTPGGNDILTSQFASGSSYTPPLGLPANTTIYVTITLFFFNQPNVTCPSYSFTTEPLTSIPNCTQITNPPDMATDVNPNTNISWNYIYGAEGYRLSLGTTPGGTELLNDYDTGNVLTYNPPFDLPAETTVYATIVPYNLIGSAVGCTYQQFDTKAPSQIPDCTTILYPQNGETNVPLSPLLEWYAVPDATGYIVTIGTTPSGTDILDESIFYTNSTPVVNFEPNKTFFITIIPFNDAGQAEGCIQTSFTTILGCGPYLDFDTGEYVIINPEIDFQSSFSSCQNEGPLVINSTDIAEGFRWYQIDQFDDETLISSTNEVTITENGRYRYEAYNTINQNGNTIECPSSQIFEVVSSEVATIDNIIAQPTVSSLQLTVVASGIGNYEYAIDNIDGPYSDSTIFNNVEPGTHTIYVRDKNGCGIAQKVFTQDLTVEGFPKFFTPNGDTVNDYWQFIQPLESEEVIFKSIRIFDRYGKFLKEISQYSQGWDGNIAGRRLPSGDYWFQAIDDSNRQIKGHFTLKR</sequence>
<evidence type="ECO:0000313" key="2">
    <source>
        <dbReference type="EMBL" id="RIV32463.1"/>
    </source>
</evidence>
<dbReference type="Proteomes" id="UP000266067">
    <property type="component" value="Unassembled WGS sequence"/>
</dbReference>
<evidence type="ECO:0000313" key="3">
    <source>
        <dbReference type="Proteomes" id="UP000266067"/>
    </source>
</evidence>
<evidence type="ECO:0000256" key="1">
    <source>
        <dbReference type="SAM" id="SignalP"/>
    </source>
</evidence>
<proteinExistence type="predicted"/>
<dbReference type="RefSeq" id="WP_119608438.1">
    <property type="nucleotide sequence ID" value="NZ_QXFH01000074.1"/>
</dbReference>
<organism evidence="2 3">
    <name type="scientific">Flagellimonas lutimaris</name>
    <dbReference type="NCBI Taxonomy" id="475082"/>
    <lineage>
        <taxon>Bacteria</taxon>
        <taxon>Pseudomonadati</taxon>
        <taxon>Bacteroidota</taxon>
        <taxon>Flavobacteriia</taxon>
        <taxon>Flavobacteriales</taxon>
        <taxon>Flavobacteriaceae</taxon>
        <taxon>Flagellimonas</taxon>
    </lineage>
</organism>
<evidence type="ECO:0008006" key="4">
    <source>
        <dbReference type="Google" id="ProtNLM"/>
    </source>
</evidence>
<dbReference type="OrthoDB" id="9813840at2"/>
<dbReference type="InterPro" id="IPR026341">
    <property type="entry name" value="T9SS_type_B"/>
</dbReference>
<feature type="signal peptide" evidence="1">
    <location>
        <begin position="1"/>
        <end position="19"/>
    </location>
</feature>
<gene>
    <name evidence="2" type="ORF">D2V08_12150</name>
</gene>
<dbReference type="Gene3D" id="2.60.40.10">
    <property type="entry name" value="Immunoglobulins"/>
    <property type="match status" value="2"/>
</dbReference>
<keyword evidence="3" id="KW-1185">Reference proteome</keyword>